<dbReference type="OrthoDB" id="74360at2759"/>
<dbReference type="SUPFAM" id="SSF51430">
    <property type="entry name" value="NAD(P)-linked oxidoreductase"/>
    <property type="match status" value="1"/>
</dbReference>
<dbReference type="PANTHER" id="PTHR42877">
    <property type="entry name" value="L-ORNITHINE N(5)-MONOOXYGENASE-RELATED"/>
    <property type="match status" value="1"/>
</dbReference>
<dbReference type="InterPro" id="IPR020946">
    <property type="entry name" value="Flavin_mOase-like"/>
</dbReference>
<organism evidence="6 7">
    <name type="scientific">Cucurbitaria berberidis CBS 394.84</name>
    <dbReference type="NCBI Taxonomy" id="1168544"/>
    <lineage>
        <taxon>Eukaryota</taxon>
        <taxon>Fungi</taxon>
        <taxon>Dikarya</taxon>
        <taxon>Ascomycota</taxon>
        <taxon>Pezizomycotina</taxon>
        <taxon>Dothideomycetes</taxon>
        <taxon>Pleosporomycetidae</taxon>
        <taxon>Pleosporales</taxon>
        <taxon>Pleosporineae</taxon>
        <taxon>Cucurbitariaceae</taxon>
        <taxon>Cucurbitaria</taxon>
    </lineage>
</organism>
<dbReference type="AlphaFoldDB" id="A0A9P4GIK1"/>
<dbReference type="GO" id="GO:0050661">
    <property type="term" value="F:NADP binding"/>
    <property type="evidence" value="ECO:0007669"/>
    <property type="project" value="InterPro"/>
</dbReference>
<keyword evidence="4" id="KW-0560">Oxidoreductase</keyword>
<evidence type="ECO:0000256" key="2">
    <source>
        <dbReference type="ARBA" id="ARBA00022630"/>
    </source>
</evidence>
<feature type="domain" description="NADP-dependent oxidoreductase" evidence="5">
    <location>
        <begin position="648"/>
        <end position="900"/>
    </location>
</feature>
<evidence type="ECO:0000313" key="6">
    <source>
        <dbReference type="EMBL" id="KAF1845952.1"/>
    </source>
</evidence>
<evidence type="ECO:0000256" key="3">
    <source>
        <dbReference type="ARBA" id="ARBA00022827"/>
    </source>
</evidence>
<reference evidence="6" key="1">
    <citation type="submission" date="2020-01" db="EMBL/GenBank/DDBJ databases">
        <authorList>
            <consortium name="DOE Joint Genome Institute"/>
            <person name="Haridas S."/>
            <person name="Albert R."/>
            <person name="Binder M."/>
            <person name="Bloem J."/>
            <person name="Labutti K."/>
            <person name="Salamov A."/>
            <person name="Andreopoulos B."/>
            <person name="Baker S.E."/>
            <person name="Barry K."/>
            <person name="Bills G."/>
            <person name="Bluhm B.H."/>
            <person name="Cannon C."/>
            <person name="Castanera R."/>
            <person name="Culley D.E."/>
            <person name="Daum C."/>
            <person name="Ezra D."/>
            <person name="Gonzalez J.B."/>
            <person name="Henrissat B."/>
            <person name="Kuo A."/>
            <person name="Liang C."/>
            <person name="Lipzen A."/>
            <person name="Lutzoni F."/>
            <person name="Magnuson J."/>
            <person name="Mondo S."/>
            <person name="Nolan M."/>
            <person name="Ohm R."/>
            <person name="Pangilinan J."/>
            <person name="Park H.-J."/>
            <person name="Ramirez L."/>
            <person name="Alfaro M."/>
            <person name="Sun H."/>
            <person name="Tritt A."/>
            <person name="Yoshinaga Y."/>
            <person name="Zwiers L.-H."/>
            <person name="Turgeon B.G."/>
            <person name="Goodwin S.B."/>
            <person name="Spatafora J.W."/>
            <person name="Crous P.W."/>
            <person name="Grigoriev I.V."/>
        </authorList>
    </citation>
    <scope>NUCLEOTIDE SEQUENCE</scope>
    <source>
        <strain evidence="6">CBS 394.84</strain>
    </source>
</reference>
<dbReference type="Gene3D" id="3.20.20.100">
    <property type="entry name" value="NADP-dependent oxidoreductase domain"/>
    <property type="match status" value="1"/>
</dbReference>
<evidence type="ECO:0000256" key="4">
    <source>
        <dbReference type="ARBA" id="ARBA00023002"/>
    </source>
</evidence>
<dbReference type="InterPro" id="IPR020471">
    <property type="entry name" value="AKR"/>
</dbReference>
<dbReference type="SUPFAM" id="SSF51905">
    <property type="entry name" value="FAD/NAD(P)-binding domain"/>
    <property type="match status" value="3"/>
</dbReference>
<dbReference type="InterPro" id="IPR023210">
    <property type="entry name" value="NADP_OxRdtase_dom"/>
</dbReference>
<dbReference type="InterPro" id="IPR018170">
    <property type="entry name" value="Aldo/ket_reductase_CS"/>
</dbReference>
<protein>
    <recommendedName>
        <fullName evidence="5">NADP-dependent oxidoreductase domain-containing protein</fullName>
    </recommendedName>
</protein>
<comment type="caution">
    <text evidence="6">The sequence shown here is derived from an EMBL/GenBank/DDBJ whole genome shotgun (WGS) entry which is preliminary data.</text>
</comment>
<dbReference type="PRINTS" id="PR00069">
    <property type="entry name" value="ALDKETRDTASE"/>
</dbReference>
<gene>
    <name evidence="6" type="ORF">K460DRAFT_312924</name>
</gene>
<proteinExistence type="inferred from homology"/>
<dbReference type="Pfam" id="PF00248">
    <property type="entry name" value="Aldo_ket_red"/>
    <property type="match status" value="1"/>
</dbReference>
<dbReference type="Gene3D" id="3.50.50.60">
    <property type="entry name" value="FAD/NAD(P)-binding domain"/>
    <property type="match status" value="2"/>
</dbReference>
<keyword evidence="2" id="KW-0285">Flavoprotein</keyword>
<dbReference type="InterPro" id="IPR036188">
    <property type="entry name" value="FAD/NAD-bd_sf"/>
</dbReference>
<keyword evidence="7" id="KW-1185">Reference proteome</keyword>
<dbReference type="GO" id="GO:0004499">
    <property type="term" value="F:N,N-dimethylaniline monooxygenase activity"/>
    <property type="evidence" value="ECO:0007669"/>
    <property type="project" value="InterPro"/>
</dbReference>
<dbReference type="InterPro" id="IPR036812">
    <property type="entry name" value="NAD(P)_OxRdtase_dom_sf"/>
</dbReference>
<dbReference type="RefSeq" id="XP_040788515.1">
    <property type="nucleotide sequence ID" value="XM_040930233.1"/>
</dbReference>
<dbReference type="InterPro" id="IPR044494">
    <property type="entry name" value="AKR3C2/3"/>
</dbReference>
<dbReference type="GeneID" id="63847485"/>
<dbReference type="GO" id="GO:0050660">
    <property type="term" value="F:flavin adenine dinucleotide binding"/>
    <property type="evidence" value="ECO:0007669"/>
    <property type="project" value="InterPro"/>
</dbReference>
<comment type="similarity">
    <text evidence="1">Belongs to the FAD-binding monooxygenase family.</text>
</comment>
<keyword evidence="3" id="KW-0274">FAD</keyword>
<dbReference type="Pfam" id="PF00743">
    <property type="entry name" value="FMO-like"/>
    <property type="match status" value="1"/>
</dbReference>
<name>A0A9P4GIK1_9PLEO</name>
<dbReference type="GO" id="GO:0016652">
    <property type="term" value="F:oxidoreductase activity, acting on NAD(P)H as acceptor"/>
    <property type="evidence" value="ECO:0007669"/>
    <property type="project" value="InterPro"/>
</dbReference>
<dbReference type="InterPro" id="IPR051209">
    <property type="entry name" value="FAD-bind_Monooxygenase_sf"/>
</dbReference>
<sequence length="921" mass="104432">MEPEVKERSPEASKSALDPLRAAKNWVPLLQEPTYQPRRIHIVCVGAGYSGLMIAYEAKYHKAFEGFIDLTIYEKNKDVGGTWLENQYPGVACDVPAHVYTFPFEPNPDWSTFYASGSEIWSYIKRTSDKYGLAEHVKFQSKVVEATWDEPSSKWRLKIRHDGEEEEDECNILIDGSGFLNNWTWPDIKGLHDFKGEVVHTANWNPSIDVAGKKVAVIGNGSSAVQVLPQLQKTAAQLTNYIRSPTWMFPNYAAELTRNGTNFAFTEEEKKAFRDNPALLFKFRKDIEHSQDNSFNIFFKDSPAQKAALAKAYASMRERLGNDQELCDKLIPHYEFGCRRPTPGDGYLEALRGENARVELNPIVQITESGIQTTHEHTEFDIIVCATGFDVSFRPPWTVQGRDGHQLHLAWSDSPEAYFGIAAADTPNYFIIIGPNSPVGHGSLLESVFCVAKWILKWCQKMATEDIKSICVKQEALDDYNTYSQELLKRMVWSGSCRSWYKNGKSNGRVTALYAGSRHQFREILESFRTEDFDIVYGSVNRFRFMGNGRTLREARGDYLWTAPTVFTTARSFHYLQSLNSQQFIKSHDSQNNKKDISQRRSNIDTYTMNPIPAAFKPDAPGTAPKQSEYTPLLKLNDGNEIPMIAYGLGTANYKKKGMTDYDEKVTDYTFTTIKSGFYHLDGAEVYGNEEELGAAIKKAVVPREKLYVVTKLDSTKKQNVQTAFETSLKNLGLDYVDLYLIHSPFYAETPEDLQKTWASLEAIKESGKARSIGVSNFLQEHVETILKTAKIPPAINQIEYHPYLQHGSLLDFLRKNNIAVAAYAPLTAIVRARPGPVDELYAELAKRYGVTEGDIALRWCLDQGIVTITTSSSEQRLQSYLAKLPSFKLTPKEIESIAGLGQQEHFRGFWNRWFAKNDRR</sequence>
<dbReference type="Proteomes" id="UP000800039">
    <property type="component" value="Unassembled WGS sequence"/>
</dbReference>
<dbReference type="GO" id="GO:0016616">
    <property type="term" value="F:oxidoreductase activity, acting on the CH-OH group of donors, NAD or NADP as acceptor"/>
    <property type="evidence" value="ECO:0007669"/>
    <property type="project" value="UniProtKB-ARBA"/>
</dbReference>
<evidence type="ECO:0000313" key="7">
    <source>
        <dbReference type="Proteomes" id="UP000800039"/>
    </source>
</evidence>
<dbReference type="PROSITE" id="PS00062">
    <property type="entry name" value="ALDOKETO_REDUCTASE_2"/>
    <property type="match status" value="1"/>
</dbReference>
<dbReference type="EMBL" id="ML976616">
    <property type="protein sequence ID" value="KAF1845952.1"/>
    <property type="molecule type" value="Genomic_DNA"/>
</dbReference>
<evidence type="ECO:0000259" key="5">
    <source>
        <dbReference type="Pfam" id="PF00248"/>
    </source>
</evidence>
<evidence type="ECO:0000256" key="1">
    <source>
        <dbReference type="ARBA" id="ARBA00010139"/>
    </source>
</evidence>
<accession>A0A9P4GIK1</accession>
<dbReference type="PANTHER" id="PTHR42877:SF11">
    <property type="entry name" value="MONOOXYGENASE, PUTATIVE (AFU_ORTHOLOGUE AFUA_6G13790)-RELATED"/>
    <property type="match status" value="1"/>
</dbReference>
<dbReference type="FunFam" id="3.20.20.100:FF:000002">
    <property type="entry name" value="2,5-diketo-D-gluconic acid reductase A"/>
    <property type="match status" value="1"/>
</dbReference>
<dbReference type="CDD" id="cd19120">
    <property type="entry name" value="AKR_AKR3C2-3"/>
    <property type="match status" value="1"/>
</dbReference>